<comment type="similarity">
    <text evidence="1 2">Belongs to the peptidase M16 family.</text>
</comment>
<dbReference type="GO" id="GO:0046872">
    <property type="term" value="F:metal ion binding"/>
    <property type="evidence" value="ECO:0007669"/>
    <property type="project" value="InterPro"/>
</dbReference>
<reference evidence="5" key="1">
    <citation type="submission" date="2024-07" db="EMBL/GenBank/DDBJ databases">
        <title>Halotolerant mesophilic bacterium Ornithinibacillus sp. 4-3, sp. nov., isolated from soil.</title>
        <authorList>
            <person name="Sidarenka A.V."/>
            <person name="Guliayeva D.E."/>
            <person name="Leanovich S.I."/>
            <person name="Hileuskaya K.S."/>
            <person name="Akhremchuk A.E."/>
            <person name="Sikolenko M.A."/>
            <person name="Valentovich L.N."/>
        </authorList>
    </citation>
    <scope>NUCLEOTIDE SEQUENCE</scope>
    <source>
        <strain evidence="5">4-3</strain>
    </source>
</reference>
<evidence type="ECO:0000313" key="5">
    <source>
        <dbReference type="EMBL" id="XDK34194.1"/>
    </source>
</evidence>
<feature type="domain" description="Peptidase M16 N-terminal" evidence="3">
    <location>
        <begin position="12"/>
        <end position="158"/>
    </location>
</feature>
<feature type="domain" description="Peptidase M16 C-terminal" evidence="4">
    <location>
        <begin position="167"/>
        <end position="338"/>
    </location>
</feature>
<protein>
    <submittedName>
        <fullName evidence="5">M16 family metallopeptidase</fullName>
    </submittedName>
</protein>
<proteinExistence type="inferred from homology"/>
<dbReference type="Gene3D" id="3.30.830.10">
    <property type="entry name" value="Metalloenzyme, LuxS/M16 peptidase-like"/>
    <property type="match status" value="2"/>
</dbReference>
<dbReference type="InterPro" id="IPR001431">
    <property type="entry name" value="Pept_M16_Zn_BS"/>
</dbReference>
<dbReference type="EMBL" id="CP162599">
    <property type="protein sequence ID" value="XDK34194.1"/>
    <property type="molecule type" value="Genomic_DNA"/>
</dbReference>
<evidence type="ECO:0000259" key="3">
    <source>
        <dbReference type="Pfam" id="PF00675"/>
    </source>
</evidence>
<name>A0AB39HPR4_9BACI</name>
<dbReference type="InterPro" id="IPR050361">
    <property type="entry name" value="MPP/UQCRC_Complex"/>
</dbReference>
<dbReference type="GO" id="GO:0004222">
    <property type="term" value="F:metalloendopeptidase activity"/>
    <property type="evidence" value="ECO:0007669"/>
    <property type="project" value="InterPro"/>
</dbReference>
<dbReference type="InterPro" id="IPR011765">
    <property type="entry name" value="Pept_M16_N"/>
</dbReference>
<sequence length="404" mass="45814">MVVKHTGKNGLRIVLEKVPFVRSVSIGIWILTGSRNESAENNGISHFLEHMLFKGTKKRNAQDIAEAFDSIGGQVNAFTAKEYTCYYAKVLDHHKEYALEILSDMFFNSIFDEEELEREKNVVLEEIKMAEDTPDDIIHDLLEKTSFANHPLGNPILGKEDTVQAFHREKLQEYMKNHYIPENMVISIAGNVDESFIQTVEDAFHHFQETGTSMKVKAPHFSAGRIERNKDTEQAHICLGYRGLALEDESIYSLIMLNNLLGGSMSSRLFQEIREKRGLAYSVFSYPSTYMDSGLLTIYAGTSKDQLSLLENTIQDTIEQLVKNGITDKELTNNKEQLKGNLLLSLESSSSIMSRNGKNELLLGRERPIDEMVQAIDMVTKESIQFVIEKIFKQSASRALIFPN</sequence>
<dbReference type="SUPFAM" id="SSF63411">
    <property type="entry name" value="LuxS/MPP-like metallohydrolase"/>
    <property type="match status" value="2"/>
</dbReference>
<gene>
    <name evidence="5" type="ORF">AB4Y30_07550</name>
</gene>
<dbReference type="Pfam" id="PF00675">
    <property type="entry name" value="Peptidase_M16"/>
    <property type="match status" value="1"/>
</dbReference>
<dbReference type="PROSITE" id="PS00143">
    <property type="entry name" value="INSULINASE"/>
    <property type="match status" value="1"/>
</dbReference>
<dbReference type="PANTHER" id="PTHR11851:SF49">
    <property type="entry name" value="MITOCHONDRIAL-PROCESSING PEPTIDASE SUBUNIT ALPHA"/>
    <property type="match status" value="1"/>
</dbReference>
<dbReference type="FunFam" id="3.30.830.10:FF:000008">
    <property type="entry name" value="Mitochondrial-processing peptidase subunit beta"/>
    <property type="match status" value="1"/>
</dbReference>
<dbReference type="InterPro" id="IPR011249">
    <property type="entry name" value="Metalloenz_LuxS/M16"/>
</dbReference>
<dbReference type="AlphaFoldDB" id="A0AB39HPR4"/>
<dbReference type="InterPro" id="IPR007863">
    <property type="entry name" value="Peptidase_M16_C"/>
</dbReference>
<dbReference type="PANTHER" id="PTHR11851">
    <property type="entry name" value="METALLOPROTEASE"/>
    <property type="match status" value="1"/>
</dbReference>
<evidence type="ECO:0000256" key="2">
    <source>
        <dbReference type="RuleBase" id="RU004447"/>
    </source>
</evidence>
<evidence type="ECO:0000259" key="4">
    <source>
        <dbReference type="Pfam" id="PF05193"/>
    </source>
</evidence>
<dbReference type="Pfam" id="PF05193">
    <property type="entry name" value="Peptidase_M16_C"/>
    <property type="match status" value="1"/>
</dbReference>
<dbReference type="RefSeq" id="WP_368654871.1">
    <property type="nucleotide sequence ID" value="NZ_CP162599.1"/>
</dbReference>
<accession>A0AB39HPR4</accession>
<evidence type="ECO:0000256" key="1">
    <source>
        <dbReference type="ARBA" id="ARBA00007261"/>
    </source>
</evidence>
<organism evidence="5">
    <name type="scientific">Ornithinibacillus sp. 4-3</name>
    <dbReference type="NCBI Taxonomy" id="3231488"/>
    <lineage>
        <taxon>Bacteria</taxon>
        <taxon>Bacillati</taxon>
        <taxon>Bacillota</taxon>
        <taxon>Bacilli</taxon>
        <taxon>Bacillales</taxon>
        <taxon>Bacillaceae</taxon>
        <taxon>Ornithinibacillus</taxon>
    </lineage>
</organism>
<dbReference type="GO" id="GO:0006508">
    <property type="term" value="P:proteolysis"/>
    <property type="evidence" value="ECO:0007669"/>
    <property type="project" value="InterPro"/>
</dbReference>